<gene>
    <name evidence="2" type="ORF">TSAR_006330</name>
</gene>
<evidence type="ECO:0000313" key="3">
    <source>
        <dbReference type="Proteomes" id="UP000215335"/>
    </source>
</evidence>
<protein>
    <submittedName>
        <fullName evidence="2">Uncharacterized protein</fullName>
    </submittedName>
</protein>
<evidence type="ECO:0000313" key="2">
    <source>
        <dbReference type="EMBL" id="OXU18425.1"/>
    </source>
</evidence>
<proteinExistence type="predicted"/>
<reference evidence="2 3" key="1">
    <citation type="journal article" date="2017" name="Curr. Biol.">
        <title>The Evolution of Venom by Co-option of Single-Copy Genes.</title>
        <authorList>
            <person name="Martinson E.O."/>
            <person name="Mrinalini"/>
            <person name="Kelkar Y.D."/>
            <person name="Chang C.H."/>
            <person name="Werren J.H."/>
        </authorList>
    </citation>
    <scope>NUCLEOTIDE SEQUENCE [LARGE SCALE GENOMIC DNA]</scope>
    <source>
        <strain evidence="2 3">Alberta</strain>
        <tissue evidence="2">Whole body</tissue>
    </source>
</reference>
<name>A0A232EJ95_9HYME</name>
<accession>A0A232EJ95</accession>
<keyword evidence="3" id="KW-1185">Reference proteome</keyword>
<feature type="region of interest" description="Disordered" evidence="1">
    <location>
        <begin position="1"/>
        <end position="28"/>
    </location>
</feature>
<evidence type="ECO:0000256" key="1">
    <source>
        <dbReference type="SAM" id="MobiDB-lite"/>
    </source>
</evidence>
<organism evidence="2 3">
    <name type="scientific">Trichomalopsis sarcophagae</name>
    <dbReference type="NCBI Taxonomy" id="543379"/>
    <lineage>
        <taxon>Eukaryota</taxon>
        <taxon>Metazoa</taxon>
        <taxon>Ecdysozoa</taxon>
        <taxon>Arthropoda</taxon>
        <taxon>Hexapoda</taxon>
        <taxon>Insecta</taxon>
        <taxon>Pterygota</taxon>
        <taxon>Neoptera</taxon>
        <taxon>Endopterygota</taxon>
        <taxon>Hymenoptera</taxon>
        <taxon>Apocrita</taxon>
        <taxon>Proctotrupomorpha</taxon>
        <taxon>Chalcidoidea</taxon>
        <taxon>Pteromalidae</taxon>
        <taxon>Pteromalinae</taxon>
        <taxon>Trichomalopsis</taxon>
    </lineage>
</organism>
<dbReference type="Proteomes" id="UP000215335">
    <property type="component" value="Unassembled WGS sequence"/>
</dbReference>
<sequence>MTTVSGFLANEEPECGASNTSSENSEPLGIPVSVFEAFDDFAYVPRQAEREQVTESTTPDTSVSYLRRFRSNKTMDYWHITTNQTHDYIHLHSVGRHFTPYIRTESDTLPDLENSEPKESYNETAEIPEHSFRYKENIFFLLTTDIFLETEILDATLERGYTTENILRSTERNLGDVFITDFNGMKLFGLFIESHINEKQLKA</sequence>
<comment type="caution">
    <text evidence="2">The sequence shown here is derived from an EMBL/GenBank/DDBJ whole genome shotgun (WGS) entry which is preliminary data.</text>
</comment>
<dbReference type="EMBL" id="NNAY01004060">
    <property type="protein sequence ID" value="OXU18425.1"/>
    <property type="molecule type" value="Genomic_DNA"/>
</dbReference>
<dbReference type="AlphaFoldDB" id="A0A232EJ95"/>